<dbReference type="EMBL" id="DVMT01000013">
    <property type="protein sequence ID" value="HIU39831.1"/>
    <property type="molecule type" value="Genomic_DNA"/>
</dbReference>
<accession>A0A9D1INH4</accession>
<reference evidence="1" key="2">
    <citation type="journal article" date="2021" name="PeerJ">
        <title>Extensive microbial diversity within the chicken gut microbiome revealed by metagenomics and culture.</title>
        <authorList>
            <person name="Gilroy R."/>
            <person name="Ravi A."/>
            <person name="Getino M."/>
            <person name="Pursley I."/>
            <person name="Horton D.L."/>
            <person name="Alikhan N.F."/>
            <person name="Baker D."/>
            <person name="Gharbi K."/>
            <person name="Hall N."/>
            <person name="Watson M."/>
            <person name="Adriaenssens E.M."/>
            <person name="Foster-Nyarko E."/>
            <person name="Jarju S."/>
            <person name="Secka A."/>
            <person name="Antonio M."/>
            <person name="Oren A."/>
            <person name="Chaudhuri R.R."/>
            <person name="La Ragione R."/>
            <person name="Hildebrand F."/>
            <person name="Pallen M.J."/>
        </authorList>
    </citation>
    <scope>NUCLEOTIDE SEQUENCE</scope>
    <source>
        <strain evidence="1">CHK193-30670</strain>
    </source>
</reference>
<name>A0A9D1INH4_9FIRM</name>
<gene>
    <name evidence="1" type="ORF">IAB68_00825</name>
</gene>
<dbReference type="AlphaFoldDB" id="A0A9D1INH4"/>
<sequence>MIKEHLEYWYDKDGNKVYGDKKKFNKCLVYLMDNDPKKVMSKTGLEIRKKLILFLENWLIYLLHQN</sequence>
<organism evidence="1 2">
    <name type="scientific">Candidatus Aphodocola excrementigallinarum</name>
    <dbReference type="NCBI Taxonomy" id="2840670"/>
    <lineage>
        <taxon>Bacteria</taxon>
        <taxon>Bacillati</taxon>
        <taxon>Bacillota</taxon>
        <taxon>Bacilli</taxon>
        <taxon>Candidatus Aphodocola</taxon>
    </lineage>
</organism>
<reference evidence="1" key="1">
    <citation type="submission" date="2020-10" db="EMBL/GenBank/DDBJ databases">
        <authorList>
            <person name="Gilroy R."/>
        </authorList>
    </citation>
    <scope>NUCLEOTIDE SEQUENCE</scope>
    <source>
        <strain evidence="1">CHK193-30670</strain>
    </source>
</reference>
<proteinExistence type="predicted"/>
<protein>
    <submittedName>
        <fullName evidence="1">Uncharacterized protein</fullName>
    </submittedName>
</protein>
<dbReference type="Proteomes" id="UP000824074">
    <property type="component" value="Unassembled WGS sequence"/>
</dbReference>
<evidence type="ECO:0000313" key="1">
    <source>
        <dbReference type="EMBL" id="HIU39831.1"/>
    </source>
</evidence>
<evidence type="ECO:0000313" key="2">
    <source>
        <dbReference type="Proteomes" id="UP000824074"/>
    </source>
</evidence>
<comment type="caution">
    <text evidence="1">The sequence shown here is derived from an EMBL/GenBank/DDBJ whole genome shotgun (WGS) entry which is preliminary data.</text>
</comment>